<dbReference type="Proteomes" id="UP000599085">
    <property type="component" value="Unassembled WGS sequence"/>
</dbReference>
<dbReference type="EMBL" id="JADAQV010000005">
    <property type="protein sequence ID" value="MBE1724573.1"/>
    <property type="molecule type" value="Genomic_DNA"/>
</dbReference>
<evidence type="ECO:0000256" key="4">
    <source>
        <dbReference type="ARBA" id="ARBA00022692"/>
    </source>
</evidence>
<dbReference type="HAMAP" id="MF_00422">
    <property type="entry name" value="SecE"/>
    <property type="match status" value="1"/>
</dbReference>
<dbReference type="InterPro" id="IPR001901">
    <property type="entry name" value="Translocase_SecE/Sec61-g"/>
</dbReference>
<dbReference type="RefSeq" id="WP_081562558.1">
    <property type="nucleotide sequence ID" value="NZ_CANUIG010000004.1"/>
</dbReference>
<sequence length="84" mass="9041">MVSVTKPKGNSPKMPPAQKGPGFSLRRYFSDVCAEARRVTWPTRRNTIITTGAVLAMVVATCIFFFVVDQLIGLGISKILGIGG</sequence>
<keyword evidence="8 9" id="KW-0472">Membrane</keyword>
<comment type="subcellular location">
    <subcellularLocation>
        <location evidence="9">Cell membrane</location>
        <topology evidence="9">Single-pass membrane protein</topology>
    </subcellularLocation>
    <subcellularLocation>
        <location evidence="1">Membrane</location>
    </subcellularLocation>
</comment>
<dbReference type="PANTHER" id="PTHR33910:SF1">
    <property type="entry name" value="PROTEIN TRANSLOCASE SUBUNIT SECE"/>
    <property type="match status" value="1"/>
</dbReference>
<evidence type="ECO:0000256" key="6">
    <source>
        <dbReference type="ARBA" id="ARBA00022989"/>
    </source>
</evidence>
<evidence type="ECO:0000256" key="3">
    <source>
        <dbReference type="ARBA" id="ARBA00022475"/>
    </source>
</evidence>
<dbReference type="Pfam" id="PF00584">
    <property type="entry name" value="SecE"/>
    <property type="match status" value="1"/>
</dbReference>
<comment type="caution">
    <text evidence="11">The sequence shown here is derived from an EMBL/GenBank/DDBJ whole genome shotgun (WGS) entry which is preliminary data.</text>
</comment>
<reference evidence="11 12" key="1">
    <citation type="submission" date="2020-09" db="EMBL/GenBank/DDBJ databases">
        <title>Bombella mellium and Bombella favum sp. nov., two novel species isolated from honey of Apis mellifera.</title>
        <authorList>
            <person name="Hilgarth M."/>
            <person name="Redwitz J."/>
            <person name="Ehrmann M.A."/>
            <person name="Vogel R.F."/>
            <person name="Jakob F."/>
        </authorList>
    </citation>
    <scope>NUCLEOTIDE SEQUENCE [LARGE SCALE GENOMIC DNA]</scope>
    <source>
        <strain evidence="11 12">MRM1</strain>
    </source>
</reference>
<evidence type="ECO:0000313" key="12">
    <source>
        <dbReference type="Proteomes" id="UP000599085"/>
    </source>
</evidence>
<gene>
    <name evidence="9 11" type="primary">secE</name>
    <name evidence="11" type="ORF">IGM82_09175</name>
</gene>
<protein>
    <recommendedName>
        <fullName evidence="9">Protein translocase subunit SecE</fullName>
    </recommendedName>
</protein>
<dbReference type="InterPro" id="IPR005807">
    <property type="entry name" value="SecE_bac"/>
</dbReference>
<proteinExistence type="inferred from homology"/>
<evidence type="ECO:0000256" key="9">
    <source>
        <dbReference type="HAMAP-Rule" id="MF_00422"/>
    </source>
</evidence>
<evidence type="ECO:0000256" key="8">
    <source>
        <dbReference type="ARBA" id="ARBA00023136"/>
    </source>
</evidence>
<organism evidence="11 12">
    <name type="scientific">Bombella apis</name>
    <dbReference type="NCBI Taxonomy" id="1785988"/>
    <lineage>
        <taxon>Bacteria</taxon>
        <taxon>Pseudomonadati</taxon>
        <taxon>Pseudomonadota</taxon>
        <taxon>Alphaproteobacteria</taxon>
        <taxon>Acetobacterales</taxon>
        <taxon>Acetobacteraceae</taxon>
        <taxon>Bombella</taxon>
    </lineage>
</organism>
<comment type="subunit">
    <text evidence="9">Component of the Sec protein translocase complex. Heterotrimer consisting of SecY, SecE and SecG subunits. The heterotrimers can form oligomers, although 1 heterotrimer is thought to be able to translocate proteins. Interacts with the ribosome. Interacts with SecDF, and other proteins may be involved. Interacts with SecA.</text>
</comment>
<comment type="function">
    <text evidence="9">Essential subunit of the Sec protein translocation channel SecYEG. Clamps together the 2 halves of SecY. May contact the channel plug during translocation.</text>
</comment>
<feature type="transmembrane region" description="Helical" evidence="9">
    <location>
        <begin position="47"/>
        <end position="68"/>
    </location>
</feature>
<evidence type="ECO:0000313" key="11">
    <source>
        <dbReference type="EMBL" id="MBE1724573.1"/>
    </source>
</evidence>
<keyword evidence="12" id="KW-1185">Reference proteome</keyword>
<evidence type="ECO:0000256" key="5">
    <source>
        <dbReference type="ARBA" id="ARBA00022927"/>
    </source>
</evidence>
<dbReference type="NCBIfam" id="TIGR00964">
    <property type="entry name" value="secE_bact"/>
    <property type="match status" value="1"/>
</dbReference>
<keyword evidence="4 9" id="KW-0812">Transmembrane</keyword>
<comment type="similarity">
    <text evidence="9">Belongs to the SecE/SEC61-gamma family.</text>
</comment>
<name>A0ABR9MRR6_9PROT</name>
<dbReference type="PANTHER" id="PTHR33910">
    <property type="entry name" value="PROTEIN TRANSLOCASE SUBUNIT SECE"/>
    <property type="match status" value="1"/>
</dbReference>
<feature type="region of interest" description="Disordered" evidence="10">
    <location>
        <begin position="1"/>
        <end position="23"/>
    </location>
</feature>
<evidence type="ECO:0000256" key="10">
    <source>
        <dbReference type="SAM" id="MobiDB-lite"/>
    </source>
</evidence>
<keyword evidence="7 9" id="KW-0811">Translocation</keyword>
<keyword evidence="6 9" id="KW-1133">Transmembrane helix</keyword>
<keyword evidence="5 9" id="KW-0653">Protein transport</keyword>
<dbReference type="InterPro" id="IPR038379">
    <property type="entry name" value="SecE_sf"/>
</dbReference>
<evidence type="ECO:0000256" key="7">
    <source>
        <dbReference type="ARBA" id="ARBA00023010"/>
    </source>
</evidence>
<accession>A0ABR9MRR6</accession>
<evidence type="ECO:0000256" key="1">
    <source>
        <dbReference type="ARBA" id="ARBA00004370"/>
    </source>
</evidence>
<dbReference type="Gene3D" id="1.20.5.1030">
    <property type="entry name" value="Preprotein translocase secy subunit"/>
    <property type="match status" value="1"/>
</dbReference>
<keyword evidence="3 9" id="KW-1003">Cell membrane</keyword>
<evidence type="ECO:0000256" key="2">
    <source>
        <dbReference type="ARBA" id="ARBA00022448"/>
    </source>
</evidence>
<keyword evidence="2 9" id="KW-0813">Transport</keyword>